<dbReference type="AlphaFoldDB" id="A0A179D8D4"/>
<proteinExistence type="predicted"/>
<dbReference type="EMBL" id="LWLG01000001">
    <property type="protein sequence ID" value="OAQ21838.1"/>
    <property type="molecule type" value="Genomic_DNA"/>
</dbReference>
<accession>A0A179D8D4</accession>
<protein>
    <submittedName>
        <fullName evidence="1">Uncharacterized protein</fullName>
    </submittedName>
</protein>
<keyword evidence="2" id="KW-1185">Reference proteome</keyword>
<comment type="caution">
    <text evidence="1">The sequence shown here is derived from an EMBL/GenBank/DDBJ whole genome shotgun (WGS) entry which is preliminary data.</text>
</comment>
<gene>
    <name evidence="1" type="ORF">TDIS_0356</name>
</gene>
<sequence>MPFEASAQEFCIISVQKVLFSQPFKGQKNKPRKLYRGAQKRGAL</sequence>
<reference evidence="1 2" key="1">
    <citation type="submission" date="2016-04" db="EMBL/GenBank/DDBJ databases">
        <title>Genome analysis of Thermosulfurimonas dismutans, the first thermophilic sulfur-disproportionating bacterium of the phylum Thermodesulfobacteria.</title>
        <authorList>
            <person name="Mardanov A.V."/>
            <person name="Beletsky A.V."/>
            <person name="Kadnikov V.V."/>
            <person name="Slobodkin A.I."/>
            <person name="Ravin N.V."/>
        </authorList>
    </citation>
    <scope>NUCLEOTIDE SEQUENCE [LARGE SCALE GENOMIC DNA]</scope>
    <source>
        <strain evidence="1 2">S95</strain>
    </source>
</reference>
<evidence type="ECO:0000313" key="1">
    <source>
        <dbReference type="EMBL" id="OAQ21838.1"/>
    </source>
</evidence>
<organism evidence="1 2">
    <name type="scientific">Thermosulfurimonas dismutans</name>
    <dbReference type="NCBI Taxonomy" id="999894"/>
    <lineage>
        <taxon>Bacteria</taxon>
        <taxon>Pseudomonadati</taxon>
        <taxon>Thermodesulfobacteriota</taxon>
        <taxon>Thermodesulfobacteria</taxon>
        <taxon>Thermodesulfobacteriales</taxon>
        <taxon>Thermodesulfobacteriaceae</taxon>
        <taxon>Thermosulfurimonas</taxon>
    </lineage>
</organism>
<evidence type="ECO:0000313" key="2">
    <source>
        <dbReference type="Proteomes" id="UP000078390"/>
    </source>
</evidence>
<name>A0A179D8D4_9BACT</name>
<dbReference type="Proteomes" id="UP000078390">
    <property type="component" value="Unassembled WGS sequence"/>
</dbReference>